<dbReference type="Pfam" id="PF12937">
    <property type="entry name" value="F-box-like"/>
    <property type="match status" value="1"/>
</dbReference>
<dbReference type="Proteomes" id="UP001604277">
    <property type="component" value="Unassembled WGS sequence"/>
</dbReference>
<evidence type="ECO:0000313" key="3">
    <source>
        <dbReference type="Proteomes" id="UP001604277"/>
    </source>
</evidence>
<gene>
    <name evidence="2" type="ORF">Fot_42654</name>
</gene>
<name>A0ABD1RLS8_9LAMI</name>
<evidence type="ECO:0000313" key="2">
    <source>
        <dbReference type="EMBL" id="KAL2489362.1"/>
    </source>
</evidence>
<dbReference type="InterPro" id="IPR001810">
    <property type="entry name" value="F-box_dom"/>
</dbReference>
<keyword evidence="3" id="KW-1185">Reference proteome</keyword>
<dbReference type="InterPro" id="IPR015915">
    <property type="entry name" value="Kelch-typ_b-propeller"/>
</dbReference>
<reference evidence="3" key="1">
    <citation type="submission" date="2024-07" db="EMBL/GenBank/DDBJ databases">
        <title>Two chromosome-level genome assemblies of Korean endemic species Abeliophyllum distichum and Forsythia ovata (Oleaceae).</title>
        <authorList>
            <person name="Jang H."/>
        </authorList>
    </citation>
    <scope>NUCLEOTIDE SEQUENCE [LARGE SCALE GENOMIC DNA]</scope>
</reference>
<dbReference type="InterPro" id="IPR036047">
    <property type="entry name" value="F-box-like_dom_sf"/>
</dbReference>
<protein>
    <submittedName>
        <fullName evidence="2">SKP1-interacting partner 15</fullName>
    </submittedName>
</protein>
<dbReference type="SUPFAM" id="SSF117281">
    <property type="entry name" value="Kelch motif"/>
    <property type="match status" value="1"/>
</dbReference>
<dbReference type="PANTHER" id="PTHR47719">
    <property type="entry name" value="SKP1-INTERACTING PARTNER 15"/>
    <property type="match status" value="1"/>
</dbReference>
<dbReference type="SMART" id="SM00256">
    <property type="entry name" value="FBOX"/>
    <property type="match status" value="1"/>
</dbReference>
<feature type="domain" description="F-box" evidence="1">
    <location>
        <begin position="73"/>
        <end position="113"/>
    </location>
</feature>
<sequence>MPSRPITATTVPLILTKNQSTTNSISFYQTSYFPTKPSSPNSIRTQTINKNFIPPPLPPSLPPPMDSSPFNLLPQDTLHQIFSHLSLRQIATCKCVCKALSAALSSPAFLHLISDQSLPASLSLLALKPFNGHHLSADSALDAFDLSKNQWLRFSLSFLPFSSLHPITASYGLLYLWASPPPLLEPNNAHVPNSQMALVVCNPLTRQFKILPQLGSAWSLHGSVLAGSTNVVLVLTELAILYYCEGNNIGNNDMNISVVNNSWLKFSSNLPSKPRSPILVSDFILTLCDVGTPWRSQWAMFKMKISDMEKTQQWDRVQKREWGDVFDILKRPRLVKAGNEKKVYMVGGLKNSQALQSLCTTVLILKLDLESMQWEEAGRMPMEMYKCFLESTKFKVFGGGNRICFSAKKLERLALWEENEEGKPEWQWIEGVAKDDDGLCRGFMFDARLDAVV</sequence>
<dbReference type="CDD" id="cd09917">
    <property type="entry name" value="F-box_SF"/>
    <property type="match status" value="1"/>
</dbReference>
<dbReference type="Gene3D" id="1.20.1280.50">
    <property type="match status" value="1"/>
</dbReference>
<organism evidence="2 3">
    <name type="scientific">Forsythia ovata</name>
    <dbReference type="NCBI Taxonomy" id="205694"/>
    <lineage>
        <taxon>Eukaryota</taxon>
        <taxon>Viridiplantae</taxon>
        <taxon>Streptophyta</taxon>
        <taxon>Embryophyta</taxon>
        <taxon>Tracheophyta</taxon>
        <taxon>Spermatophyta</taxon>
        <taxon>Magnoliopsida</taxon>
        <taxon>eudicotyledons</taxon>
        <taxon>Gunneridae</taxon>
        <taxon>Pentapetalae</taxon>
        <taxon>asterids</taxon>
        <taxon>lamiids</taxon>
        <taxon>Lamiales</taxon>
        <taxon>Oleaceae</taxon>
        <taxon>Forsythieae</taxon>
        <taxon>Forsythia</taxon>
    </lineage>
</organism>
<dbReference type="SUPFAM" id="SSF81383">
    <property type="entry name" value="F-box domain"/>
    <property type="match status" value="1"/>
</dbReference>
<dbReference type="AlphaFoldDB" id="A0ABD1RLS8"/>
<evidence type="ECO:0000259" key="1">
    <source>
        <dbReference type="SMART" id="SM00256"/>
    </source>
</evidence>
<dbReference type="EMBL" id="JBFOLJ010000012">
    <property type="protein sequence ID" value="KAL2489362.1"/>
    <property type="molecule type" value="Genomic_DNA"/>
</dbReference>
<proteinExistence type="predicted"/>
<comment type="caution">
    <text evidence="2">The sequence shown here is derived from an EMBL/GenBank/DDBJ whole genome shotgun (WGS) entry which is preliminary data.</text>
</comment>
<accession>A0ABD1RLS8</accession>
<dbReference type="PANTHER" id="PTHR47719:SF2">
    <property type="entry name" value="SKP1-INTERACTING PARTNER 15"/>
    <property type="match status" value="1"/>
</dbReference>